<dbReference type="EMBL" id="JADGJH010002248">
    <property type="protein sequence ID" value="KAJ3101026.1"/>
    <property type="molecule type" value="Genomic_DNA"/>
</dbReference>
<dbReference type="Proteomes" id="UP001211907">
    <property type="component" value="Unassembled WGS sequence"/>
</dbReference>
<accession>A0AAD5SU96</accession>
<name>A0AAD5SU96_9FUNG</name>
<evidence type="ECO:0000313" key="2">
    <source>
        <dbReference type="Proteomes" id="UP001211907"/>
    </source>
</evidence>
<sequence length="225" mass="25837">MLVCPQQQQQEKQQQQQQQHQQQQQQLQMPVNQQHNAFCSKCAVEKQRADQLTQQVTFLQTIIDRFQFMHRTPPQLNLISSPEPCLLNSLTPSNSDHIRLLCAASISEPQQPPAVNSSSKNAVDWLDLLPNPSSVVNDGNQRILSAADLFGPINVESWKAMLLRLPFCEKNPHNINEDARSDVYFQEMKLKTYIKYAEELDSFTVLSSDMKMGWHEESSMRQSVQ</sequence>
<organism evidence="1 2">
    <name type="scientific">Physocladia obscura</name>
    <dbReference type="NCBI Taxonomy" id="109957"/>
    <lineage>
        <taxon>Eukaryota</taxon>
        <taxon>Fungi</taxon>
        <taxon>Fungi incertae sedis</taxon>
        <taxon>Chytridiomycota</taxon>
        <taxon>Chytridiomycota incertae sedis</taxon>
        <taxon>Chytridiomycetes</taxon>
        <taxon>Chytridiales</taxon>
        <taxon>Chytriomycetaceae</taxon>
        <taxon>Physocladia</taxon>
    </lineage>
</organism>
<reference evidence="1" key="1">
    <citation type="submission" date="2020-05" db="EMBL/GenBank/DDBJ databases">
        <title>Phylogenomic resolution of chytrid fungi.</title>
        <authorList>
            <person name="Stajich J.E."/>
            <person name="Amses K."/>
            <person name="Simmons R."/>
            <person name="Seto K."/>
            <person name="Myers J."/>
            <person name="Bonds A."/>
            <person name="Quandt C.A."/>
            <person name="Barry K."/>
            <person name="Liu P."/>
            <person name="Grigoriev I."/>
            <person name="Longcore J.E."/>
            <person name="James T.Y."/>
        </authorList>
    </citation>
    <scope>NUCLEOTIDE SEQUENCE</scope>
    <source>
        <strain evidence="1">JEL0513</strain>
    </source>
</reference>
<gene>
    <name evidence="1" type="ORF">HK100_004613</name>
</gene>
<dbReference type="AlphaFoldDB" id="A0AAD5SU96"/>
<evidence type="ECO:0000313" key="1">
    <source>
        <dbReference type="EMBL" id="KAJ3101026.1"/>
    </source>
</evidence>
<proteinExistence type="predicted"/>
<comment type="caution">
    <text evidence="1">The sequence shown here is derived from an EMBL/GenBank/DDBJ whole genome shotgun (WGS) entry which is preliminary data.</text>
</comment>
<keyword evidence="2" id="KW-1185">Reference proteome</keyword>
<protein>
    <submittedName>
        <fullName evidence="1">Uncharacterized protein</fullName>
    </submittedName>
</protein>